<keyword evidence="1" id="KW-0472">Membrane</keyword>
<dbReference type="Proteomes" id="UP000017818">
    <property type="component" value="Unassembled WGS sequence"/>
</dbReference>
<evidence type="ECO:0000313" key="4">
    <source>
        <dbReference type="EMBL" id="EHL19172.1"/>
    </source>
</evidence>
<dbReference type="Proteomes" id="UP000006437">
    <property type="component" value="Unassembled WGS sequence"/>
</dbReference>
<dbReference type="AlphaFoldDB" id="G9X3R5"/>
<dbReference type="EMBL" id="AFZE01000058">
    <property type="protein sequence ID" value="EHL10030.1"/>
    <property type="molecule type" value="Genomic_DNA"/>
</dbReference>
<organism evidence="2 8">
    <name type="scientific">Peptoanaerobacter stomatis</name>
    <dbReference type="NCBI Taxonomy" id="796937"/>
    <lineage>
        <taxon>Bacteria</taxon>
        <taxon>Bacillati</taxon>
        <taxon>Bacillota</taxon>
        <taxon>Clostridia</taxon>
        <taxon>Peptostreptococcales</taxon>
        <taxon>Filifactoraceae</taxon>
        <taxon>Peptoanaerobacter</taxon>
    </lineage>
</organism>
<dbReference type="Proteomes" id="UP000005244">
    <property type="component" value="Unassembled WGS sequence"/>
</dbReference>
<protein>
    <submittedName>
        <fullName evidence="5">ABC-2 family transporter protein</fullName>
    </submittedName>
</protein>
<dbReference type="HOGENOM" id="CLU_976384_0_0_9"/>
<comment type="caution">
    <text evidence="2">The sequence shown here is derived from an EMBL/GenBank/DDBJ whole genome shotgun (WGS) entry which is preliminary data.</text>
</comment>
<feature type="transmembrane region" description="Helical" evidence="1">
    <location>
        <begin position="96"/>
        <end position="122"/>
    </location>
</feature>
<evidence type="ECO:0000313" key="7">
    <source>
        <dbReference type="Proteomes" id="UP000005244"/>
    </source>
</evidence>
<dbReference type="STRING" id="796937.HMPREF9630_01313"/>
<reference evidence="5 7" key="4">
    <citation type="submission" date="2012-07" db="EMBL/GenBank/DDBJ databases">
        <authorList>
            <person name="Durkin A.S."/>
            <person name="McCorrison J."/>
            <person name="Torralba M."/>
            <person name="Gillis M."/>
            <person name="Methe B."/>
            <person name="Sutton G."/>
            <person name="Nelson K.E."/>
        </authorList>
    </citation>
    <scope>NUCLEOTIDE SEQUENCE [LARGE SCALE GENOMIC DNA]</scope>
    <source>
        <strain evidence="5 7">OBRC8</strain>
    </source>
</reference>
<feature type="transmembrane region" description="Helical" evidence="1">
    <location>
        <begin position="19"/>
        <end position="38"/>
    </location>
</feature>
<keyword evidence="1" id="KW-0812">Transmembrane</keyword>
<feature type="transmembrane region" description="Helical" evidence="1">
    <location>
        <begin position="176"/>
        <end position="195"/>
    </location>
</feature>
<proteinExistence type="predicted"/>
<keyword evidence="7" id="KW-1185">Reference proteome</keyword>
<evidence type="ECO:0000313" key="9">
    <source>
        <dbReference type="Proteomes" id="UP000017818"/>
    </source>
</evidence>
<evidence type="ECO:0000256" key="1">
    <source>
        <dbReference type="SAM" id="Phobius"/>
    </source>
</evidence>
<dbReference type="OrthoDB" id="3230233at2"/>
<accession>J6HI99</accession>
<evidence type="ECO:0000313" key="6">
    <source>
        <dbReference type="Proteomes" id="UP000003379"/>
    </source>
</evidence>
<feature type="transmembrane region" description="Helical" evidence="1">
    <location>
        <begin position="50"/>
        <end position="75"/>
    </location>
</feature>
<dbReference type="EMBL" id="ALNK01000005">
    <property type="protein sequence ID" value="EJU24660.1"/>
    <property type="molecule type" value="Genomic_DNA"/>
</dbReference>
<reference evidence="4 6" key="2">
    <citation type="submission" date="2011-08" db="EMBL/GenBank/DDBJ databases">
        <title>The Genome Sequence of Eubacteriaceae bacterium CM5.</title>
        <authorList>
            <consortium name="The Broad Institute Genome Sequencing Platform"/>
            <person name="Earl A."/>
            <person name="Ward D."/>
            <person name="Feldgarden M."/>
            <person name="Gevers D."/>
            <person name="Sizova M."/>
            <person name="Hazen A."/>
            <person name="Epstein S."/>
            <person name="Young S.K."/>
            <person name="Zeng Q."/>
            <person name="Gargeya S."/>
            <person name="Fitzgerald M."/>
            <person name="Haas B."/>
            <person name="Abouelleil A."/>
            <person name="Alvarado L."/>
            <person name="Arachchi H.M."/>
            <person name="Berlin A."/>
            <person name="Brown A."/>
            <person name="Chapman S.B."/>
            <person name="Chen Z."/>
            <person name="Dunbar C."/>
            <person name="Freedman E."/>
            <person name="Gearin G."/>
            <person name="Gellesch M."/>
            <person name="Goldberg J."/>
            <person name="Griggs A."/>
            <person name="Gujja S."/>
            <person name="Heiman D."/>
            <person name="Howarth C."/>
            <person name="Larson L."/>
            <person name="Lui A."/>
            <person name="MacDonald P.J.P."/>
            <person name="Montmayeur A."/>
            <person name="Murphy C."/>
            <person name="Neiman D."/>
            <person name="Pearson M."/>
            <person name="Priest M."/>
            <person name="Roberts A."/>
            <person name="Saif S."/>
            <person name="Shea T."/>
            <person name="Shenoy N."/>
            <person name="Sisk P."/>
            <person name="Stolte C."/>
            <person name="Sykes S."/>
            <person name="Wortman J."/>
            <person name="Nusbaum C."/>
            <person name="Birren B."/>
        </authorList>
    </citation>
    <scope>NUCLEOTIDE SEQUENCE [LARGE SCALE GENOMIC DNA]</scope>
    <source>
        <strain evidence="4 6">CM5</strain>
    </source>
</reference>
<sequence length="254" mass="28780">MINTLCADLYRIAHKKKNYLFFLILTLLFTTVMLSGSLSYGEEQRFSPDMIITALSVCTNLGVILLSINAFIVVYCDDINSGYIKQIFSKSSDRTYYIVSKLISLLIYLFFAYLFLGAVFFAEFYIFSKGFYSNIAAYIDVLKLSIKTGLVSYIITAVYTLEGAVILYFTSKTDIALGWLCLSTTRILTNVLYWISQIVKFLKPFLNITVDSIAGNALENGIISLKFLIGVSLYVLSFIVIQIFFINTRELKID</sequence>
<feature type="transmembrane region" description="Helical" evidence="1">
    <location>
        <begin position="150"/>
        <end position="169"/>
    </location>
</feature>
<evidence type="ECO:0000313" key="2">
    <source>
        <dbReference type="EMBL" id="EHL10030.1"/>
    </source>
</evidence>
<evidence type="ECO:0000313" key="3">
    <source>
        <dbReference type="EMBL" id="EHL18057.1"/>
    </source>
</evidence>
<dbReference type="EMBL" id="AFZG01000028">
    <property type="protein sequence ID" value="EHL19172.1"/>
    <property type="molecule type" value="Genomic_DNA"/>
</dbReference>
<name>G9X3R5_9FIRM</name>
<gene>
    <name evidence="5" type="ORF">HMPREF1143_1240</name>
    <name evidence="4" type="ORF">HMPREF9628_01729</name>
    <name evidence="2" type="ORF">HMPREF9629_01022</name>
    <name evidence="3" type="ORF">HMPREF9630_01313</name>
</gene>
<keyword evidence="1" id="KW-1133">Transmembrane helix</keyword>
<accession>G9X3R5</accession>
<dbReference type="EMBL" id="AFZF02000010">
    <property type="protein sequence ID" value="EHL18057.1"/>
    <property type="molecule type" value="Genomic_DNA"/>
</dbReference>
<evidence type="ECO:0000313" key="5">
    <source>
        <dbReference type="EMBL" id="EJU24660.1"/>
    </source>
</evidence>
<dbReference type="Proteomes" id="UP000003379">
    <property type="component" value="Unassembled WGS sequence"/>
</dbReference>
<accession>G9XD02</accession>
<evidence type="ECO:0000313" key="8">
    <source>
        <dbReference type="Proteomes" id="UP000006437"/>
    </source>
</evidence>
<dbReference type="RefSeq" id="WP_009525257.1">
    <property type="nucleotide sequence ID" value="NZ_ALNK01000005.1"/>
</dbReference>
<accession>V9HUY8</accession>
<dbReference type="BioCyc" id="EBAC796937-HMP:GMGH-1024-MONOMER"/>
<feature type="transmembrane region" description="Helical" evidence="1">
    <location>
        <begin position="227"/>
        <end position="246"/>
    </location>
</feature>
<reference evidence="2 8" key="1">
    <citation type="submission" date="2011-08" db="EMBL/GenBank/DDBJ databases">
        <title>The Genome Sequence of Eubacteriaceae bacterium ACC19a.</title>
        <authorList>
            <consortium name="The Broad Institute Genome Sequencing Platform"/>
            <person name="Earl A."/>
            <person name="Ward D."/>
            <person name="Feldgarden M."/>
            <person name="Gevers D."/>
            <person name="Sizova M."/>
            <person name="Hazen A."/>
            <person name="Epstein S."/>
            <person name="Young S.K."/>
            <person name="Zeng Q."/>
            <person name="Gargeya S."/>
            <person name="Fitzgerald M."/>
            <person name="Haas B."/>
            <person name="Abouelleil A."/>
            <person name="Alvarado L."/>
            <person name="Arachchi H.M."/>
            <person name="Berlin A."/>
            <person name="Brown A."/>
            <person name="Chapman S.B."/>
            <person name="Chen Z."/>
            <person name="Dunbar C."/>
            <person name="Freedman E."/>
            <person name="Gearin G."/>
            <person name="Gellesch M."/>
            <person name="Goldberg J."/>
            <person name="Griggs A."/>
            <person name="Gujja S."/>
            <person name="Heiman D."/>
            <person name="Howarth C."/>
            <person name="Larson L."/>
            <person name="Lui A."/>
            <person name="MacDonald P.J.P."/>
            <person name="Montmayeur A."/>
            <person name="Murphy C."/>
            <person name="Neiman D."/>
            <person name="Pearson M."/>
            <person name="Priest M."/>
            <person name="Roberts A."/>
            <person name="Saif S."/>
            <person name="Shea T."/>
            <person name="Shenoy N."/>
            <person name="Sisk P."/>
            <person name="Stolte C."/>
            <person name="Sykes S."/>
            <person name="Wortman J."/>
            <person name="Nusbaum C."/>
            <person name="Birren B."/>
        </authorList>
    </citation>
    <scope>NUCLEOTIDE SEQUENCE [LARGE SCALE GENOMIC DNA]</scope>
    <source>
        <strain evidence="2 8">ACC19a</strain>
    </source>
</reference>
<reference evidence="3 9" key="3">
    <citation type="submission" date="2012-05" db="EMBL/GenBank/DDBJ databases">
        <title>The Genome Sequence of Eubacteriaceae bacterium CM2.</title>
        <authorList>
            <consortium name="The Broad Institute Genome Sequencing Platform"/>
            <person name="Earl A."/>
            <person name="Ward D."/>
            <person name="Feldgarden M."/>
            <person name="Gevers D."/>
            <person name="Sizova M."/>
            <person name="Hazen A."/>
            <person name="Epstein S."/>
            <person name="Walker B."/>
            <person name="Young S.K."/>
            <person name="Zeng Q."/>
            <person name="Gargeya S."/>
            <person name="Fitzgerald M."/>
            <person name="Haas B."/>
            <person name="Abouelleil A."/>
            <person name="Alvarado L."/>
            <person name="Arachchi H.M."/>
            <person name="Berlin A."/>
            <person name="Chapman S.B."/>
            <person name="Goldberg J."/>
            <person name="Griggs A."/>
            <person name="Gujja S."/>
            <person name="Hansen M."/>
            <person name="Howarth C."/>
            <person name="Imamovic A."/>
            <person name="Larimer J."/>
            <person name="McCowen C."/>
            <person name="Montmayeur A."/>
            <person name="Murphy C."/>
            <person name="Neiman D."/>
            <person name="Pearson M."/>
            <person name="Priest M."/>
            <person name="Roberts A."/>
            <person name="Saif S."/>
            <person name="Shea T."/>
            <person name="Sisk P."/>
            <person name="Sykes S."/>
            <person name="Wortman J."/>
            <person name="Nusbaum C."/>
            <person name="Birren B."/>
        </authorList>
    </citation>
    <scope>NUCLEOTIDE SEQUENCE [LARGE SCALE GENOMIC DNA]</scope>
    <source>
        <strain evidence="3 9">CM2</strain>
    </source>
</reference>